<gene>
    <name evidence="1" type="ORF">EHO59_10980</name>
</gene>
<sequence length="846" mass="98358">IKYIAIVSISKLRTSGYASPEVEKFIVSNYDIPTEGTWLQLLKISLKTLRDKDKSWYSLLYSNHRSENTRSFLQRYFLFINKEFNNKDTFNTVEYFEYLIKLKNNLVSHSLIPEETAESLNSSLLPLLKDIISFINPVFEIPVLYIDETSEGEYESVQIAGLATSIDPAKLSQNYTEEGIYLFVNDSLVSLRPLMVLRDGNILLYNRFEIQHKKIQYHGPGGKGTYIKTSAQNIQELFDIDYSLFGIKPLQTNVRKSKTGILHNVPDPDFKEFVGRKEELLELEKCIAHRRHYLTALDGIGGVGKTAISLKFCHNILLFEKSSELYFEYIIWVSAKNTVLKNGKISPLTQAFEHLNQLLDIILEVTGFHEYKEYDQIKKTKVIYQIAEETRLFIIIDNLETIRKDNLKAIWDFLYDLPLPTKVLLTSREFHFDVNQHVNINNLSYSDSSEFISNYCLSTGLQMKKIEQYSNEIISLSSGLPIALSSILGQIYLGKSFASIKNAISKNEDDLTKFCFEGQYKLLDEDHRKILLLFCLSTDDLNHDALSYILEGDLKTSIFDLTNQLKALSLITVVYNQEIESYTVLPLIKKYILFINTEVEKVSFLEEKLKEFYHLKDIESYKLFVVEERSIDKGSLIPRKISDKAMKHAEFGEIEEADTLFKKVTKDYPNESYVWYIYSIFQSQYKNNLQEAILCLRKANEAKPNYLYLKHIGDNLLKQKNFDLAIKSYKDAREIATVERNRDEMLYSLSNAEYEKVKMVRRNIKIIGKSNKYERNECYRNIINNLDSYLSKVPQVYDGKMIKICRMYAESYLGLGQNDKFHEYIDEAIVLSENDPILIEYKNKFS</sequence>
<dbReference type="GO" id="GO:0043531">
    <property type="term" value="F:ADP binding"/>
    <property type="evidence" value="ECO:0007669"/>
    <property type="project" value="InterPro"/>
</dbReference>
<evidence type="ECO:0000313" key="1">
    <source>
        <dbReference type="EMBL" id="TGK04031.1"/>
    </source>
</evidence>
<dbReference type="OrthoDB" id="9811542at2"/>
<dbReference type="SUPFAM" id="SSF48452">
    <property type="entry name" value="TPR-like"/>
    <property type="match status" value="1"/>
</dbReference>
<dbReference type="Gene3D" id="1.25.40.10">
    <property type="entry name" value="Tetratricopeptide repeat domain"/>
    <property type="match status" value="1"/>
</dbReference>
<dbReference type="AlphaFoldDB" id="A0A4R9FYS4"/>
<dbReference type="Gene3D" id="3.40.50.300">
    <property type="entry name" value="P-loop containing nucleotide triphosphate hydrolases"/>
    <property type="match status" value="1"/>
</dbReference>
<evidence type="ECO:0000313" key="2">
    <source>
        <dbReference type="Proteomes" id="UP000297453"/>
    </source>
</evidence>
<dbReference type="RefSeq" id="WP_135587897.1">
    <property type="nucleotide sequence ID" value="NZ_RQEP01000012.1"/>
</dbReference>
<protein>
    <submittedName>
        <fullName evidence="1">Uncharacterized protein</fullName>
    </submittedName>
</protein>
<dbReference type="Proteomes" id="UP000297453">
    <property type="component" value="Unassembled WGS sequence"/>
</dbReference>
<proteinExistence type="predicted"/>
<keyword evidence="2" id="KW-1185">Reference proteome</keyword>
<dbReference type="InterPro" id="IPR027417">
    <property type="entry name" value="P-loop_NTPase"/>
</dbReference>
<feature type="non-terminal residue" evidence="1">
    <location>
        <position position="1"/>
    </location>
</feature>
<dbReference type="PRINTS" id="PR00364">
    <property type="entry name" value="DISEASERSIST"/>
</dbReference>
<comment type="caution">
    <text evidence="1">The sequence shown here is derived from an EMBL/GenBank/DDBJ whole genome shotgun (WGS) entry which is preliminary data.</text>
</comment>
<organism evidence="1 2">
    <name type="scientific">Leptospira semungkisensis</name>
    <dbReference type="NCBI Taxonomy" id="2484985"/>
    <lineage>
        <taxon>Bacteria</taxon>
        <taxon>Pseudomonadati</taxon>
        <taxon>Spirochaetota</taxon>
        <taxon>Spirochaetia</taxon>
        <taxon>Leptospirales</taxon>
        <taxon>Leptospiraceae</taxon>
        <taxon>Leptospira</taxon>
    </lineage>
</organism>
<dbReference type="EMBL" id="RQEP01000012">
    <property type="protein sequence ID" value="TGK04031.1"/>
    <property type="molecule type" value="Genomic_DNA"/>
</dbReference>
<dbReference type="InterPro" id="IPR011990">
    <property type="entry name" value="TPR-like_helical_dom_sf"/>
</dbReference>
<name>A0A4R9FYS4_9LEPT</name>
<reference evidence="1" key="1">
    <citation type="journal article" date="2019" name="PLoS Negl. Trop. Dis.">
        <title>Revisiting the worldwide diversity of Leptospira species in the environment.</title>
        <authorList>
            <person name="Vincent A.T."/>
            <person name="Schiettekatte O."/>
            <person name="Bourhy P."/>
            <person name="Veyrier F.J."/>
            <person name="Picardeau M."/>
        </authorList>
    </citation>
    <scope>NUCLEOTIDE SEQUENCE [LARGE SCALE GENOMIC DNA]</scope>
    <source>
        <strain evidence="1">SSS9</strain>
    </source>
</reference>
<dbReference type="SUPFAM" id="SSF52540">
    <property type="entry name" value="P-loop containing nucleoside triphosphate hydrolases"/>
    <property type="match status" value="1"/>
</dbReference>
<accession>A0A4R9FYS4</accession>